<evidence type="ECO:0000256" key="6">
    <source>
        <dbReference type="ARBA" id="ARBA00022679"/>
    </source>
</evidence>
<dbReference type="Gene3D" id="3.90.550.50">
    <property type="match status" value="1"/>
</dbReference>
<gene>
    <name evidence="15" type="ORF">OIU74_016315</name>
</gene>
<keyword evidence="12 13" id="KW-0464">Manganese</keyword>
<evidence type="ECO:0000256" key="2">
    <source>
        <dbReference type="ARBA" id="ARBA00004323"/>
    </source>
</evidence>
<comment type="pathway">
    <text evidence="3">Protein modification; protein glycosylation.</text>
</comment>
<comment type="subcellular location">
    <subcellularLocation>
        <location evidence="2 13">Golgi apparatus membrane</location>
        <topology evidence="2 13">Single-pass type II membrane protein</topology>
    </subcellularLocation>
</comment>
<accession>A0A9Q0PG32</accession>
<evidence type="ECO:0000256" key="4">
    <source>
        <dbReference type="ARBA" id="ARBA00008661"/>
    </source>
</evidence>
<evidence type="ECO:0000256" key="7">
    <source>
        <dbReference type="ARBA" id="ARBA00022692"/>
    </source>
</evidence>
<evidence type="ECO:0000256" key="8">
    <source>
        <dbReference type="ARBA" id="ARBA00022968"/>
    </source>
</evidence>
<name>A0A9Q0PG32_9ROSI</name>
<evidence type="ECO:0000256" key="1">
    <source>
        <dbReference type="ARBA" id="ARBA00001936"/>
    </source>
</evidence>
<dbReference type="Proteomes" id="UP001151752">
    <property type="component" value="Chromosome 15W"/>
</dbReference>
<keyword evidence="9" id="KW-1133">Transmembrane helix</keyword>
<comment type="caution">
    <text evidence="15">The sequence shown here is derived from an EMBL/GenBank/DDBJ whole genome shotgun (WGS) entry which is preliminary data.</text>
</comment>
<dbReference type="PANTHER" id="PTHR11214:SF74">
    <property type="entry name" value="HYDROXYPROLINE O-GALACTOSYLTRANSFERASE HPGT1"/>
    <property type="match status" value="1"/>
</dbReference>
<proteinExistence type="inferred from homology"/>
<evidence type="ECO:0000259" key="14">
    <source>
        <dbReference type="Pfam" id="PF13334"/>
    </source>
</evidence>
<evidence type="ECO:0000256" key="12">
    <source>
        <dbReference type="ARBA" id="ARBA00023211"/>
    </source>
</evidence>
<comment type="cofactor">
    <cofactor evidence="1 13">
        <name>Mn(2+)</name>
        <dbReference type="ChEBI" id="CHEBI:29035"/>
    </cofactor>
</comment>
<keyword evidence="11" id="KW-0472">Membrane</keyword>
<keyword evidence="10 13" id="KW-0333">Golgi apparatus</keyword>
<organism evidence="15 16">
    <name type="scientific">Salix koriyanagi</name>
    <dbReference type="NCBI Taxonomy" id="2511006"/>
    <lineage>
        <taxon>Eukaryota</taxon>
        <taxon>Viridiplantae</taxon>
        <taxon>Streptophyta</taxon>
        <taxon>Embryophyta</taxon>
        <taxon>Tracheophyta</taxon>
        <taxon>Spermatophyta</taxon>
        <taxon>Magnoliopsida</taxon>
        <taxon>eudicotyledons</taxon>
        <taxon>Gunneridae</taxon>
        <taxon>Pentapetalae</taxon>
        <taxon>rosids</taxon>
        <taxon>fabids</taxon>
        <taxon>Malpighiales</taxon>
        <taxon>Salicaceae</taxon>
        <taxon>Saliceae</taxon>
        <taxon>Salix</taxon>
    </lineage>
</organism>
<keyword evidence="8" id="KW-0735">Signal-anchor</keyword>
<dbReference type="Pfam" id="PF01762">
    <property type="entry name" value="Galactosyl_T"/>
    <property type="match status" value="1"/>
</dbReference>
<dbReference type="AlphaFoldDB" id="A0A9Q0PG32"/>
<reference evidence="15" key="1">
    <citation type="submission" date="2022-11" db="EMBL/GenBank/DDBJ databases">
        <authorList>
            <person name="Hyden B.L."/>
            <person name="Feng K."/>
            <person name="Yates T."/>
            <person name="Jawdy S."/>
            <person name="Smart L.B."/>
            <person name="Muchero W."/>
        </authorList>
    </citation>
    <scope>NUCLEOTIDE SEQUENCE</scope>
    <source>
        <tissue evidence="15">Shoot tip</tissue>
    </source>
</reference>
<dbReference type="EC" id="2.4.1.-" evidence="13"/>
<evidence type="ECO:0000256" key="9">
    <source>
        <dbReference type="ARBA" id="ARBA00022989"/>
    </source>
</evidence>
<dbReference type="GO" id="GO:0000139">
    <property type="term" value="C:Golgi membrane"/>
    <property type="evidence" value="ECO:0007669"/>
    <property type="project" value="UniProtKB-SubCell"/>
</dbReference>
<evidence type="ECO:0000313" key="15">
    <source>
        <dbReference type="EMBL" id="KAJ6687597.1"/>
    </source>
</evidence>
<evidence type="ECO:0000256" key="11">
    <source>
        <dbReference type="ARBA" id="ARBA00023136"/>
    </source>
</evidence>
<keyword evidence="6" id="KW-0808">Transferase</keyword>
<protein>
    <recommendedName>
        <fullName evidence="13">Hexosyltransferase</fullName>
        <ecNumber evidence="13">2.4.1.-</ecNumber>
    </recommendedName>
</protein>
<evidence type="ECO:0000256" key="3">
    <source>
        <dbReference type="ARBA" id="ARBA00004922"/>
    </source>
</evidence>
<dbReference type="InterPro" id="IPR002659">
    <property type="entry name" value="Glyco_trans_31"/>
</dbReference>
<evidence type="ECO:0000313" key="16">
    <source>
        <dbReference type="Proteomes" id="UP001151752"/>
    </source>
</evidence>
<dbReference type="InterPro" id="IPR025298">
    <property type="entry name" value="DUF4094"/>
</dbReference>
<dbReference type="GO" id="GO:0008378">
    <property type="term" value="F:galactosyltransferase activity"/>
    <property type="evidence" value="ECO:0007669"/>
    <property type="project" value="TreeGrafter"/>
</dbReference>
<sequence length="361" mass="40566">MLGGSKGFNTNRASSSLVSGSRIYTLLFSMFATFASVYVSGRLWQESQNRVYLIKELDRITGQGQSAISVDDTLKIIACREQQKKLSALETELAAAKQEGFTSKVLTENDGAHAKKRHLVVIGIMTRFGNKNNRDAVRKAWMGTGRILWSHGFAFVHIGSVRFCLLGANPGDNIDRGIDNENRQSNDFIILDDLVEGTEDLPKKARLFFTYAAERWDAEFYAKVNDNIYVTIDALGTALAAHFDKPRAYIGCMKSGQVYSEPSHKWYEPDWWKFGDKKSYFRHASGEMYVISRALAKFVSINRSILRTYAHDDGSFAAHHGHQERFVLGFDLFPELEDANKNRLTYGVAIAAGLSSLKAFR</sequence>
<dbReference type="Pfam" id="PF13334">
    <property type="entry name" value="DUF4094"/>
    <property type="match status" value="1"/>
</dbReference>
<keyword evidence="7" id="KW-0812">Transmembrane</keyword>
<comment type="similarity">
    <text evidence="4 13">Belongs to the glycosyltransferase 31 family.</text>
</comment>
<evidence type="ECO:0000256" key="5">
    <source>
        <dbReference type="ARBA" id="ARBA00022676"/>
    </source>
</evidence>
<feature type="domain" description="DUF4094" evidence="14">
    <location>
        <begin position="22"/>
        <end position="98"/>
    </location>
</feature>
<evidence type="ECO:0000256" key="13">
    <source>
        <dbReference type="RuleBase" id="RU363063"/>
    </source>
</evidence>
<keyword evidence="5 13" id="KW-0328">Glycosyltransferase</keyword>
<dbReference type="EMBL" id="JAPFFM010000019">
    <property type="protein sequence ID" value="KAJ6687597.1"/>
    <property type="molecule type" value="Genomic_DNA"/>
</dbReference>
<reference evidence="15" key="2">
    <citation type="journal article" date="2023" name="Int. J. Mol. Sci.">
        <title>De Novo Assembly and Annotation of 11 Diverse Shrub Willow (Salix) Genomes Reveals Novel Gene Organization in Sex-Linked Regions.</title>
        <authorList>
            <person name="Hyden B."/>
            <person name="Feng K."/>
            <person name="Yates T.B."/>
            <person name="Jawdy S."/>
            <person name="Cereghino C."/>
            <person name="Smart L.B."/>
            <person name="Muchero W."/>
        </authorList>
    </citation>
    <scope>NUCLEOTIDE SEQUENCE</scope>
    <source>
        <tissue evidence="15">Shoot tip</tissue>
    </source>
</reference>
<dbReference type="PANTHER" id="PTHR11214">
    <property type="entry name" value="BETA-1,3-N-ACETYLGLUCOSAMINYLTRANSFERASE"/>
    <property type="match status" value="1"/>
</dbReference>
<evidence type="ECO:0000256" key="10">
    <source>
        <dbReference type="ARBA" id="ARBA00023034"/>
    </source>
</evidence>
<keyword evidence="16" id="KW-1185">Reference proteome</keyword>